<name>A0A2P5HN27_DIAHE</name>
<evidence type="ECO:0000313" key="3">
    <source>
        <dbReference type="Proteomes" id="UP000094444"/>
    </source>
</evidence>
<dbReference type="Gene3D" id="3.20.20.80">
    <property type="entry name" value="Glycosidases"/>
    <property type="match status" value="1"/>
</dbReference>
<dbReference type="GO" id="GO:0004553">
    <property type="term" value="F:hydrolase activity, hydrolyzing O-glycosyl compounds"/>
    <property type="evidence" value="ECO:0007669"/>
    <property type="project" value="InterPro"/>
</dbReference>
<accession>A0A2P5HN27</accession>
<organism evidence="2 3">
    <name type="scientific">Diaporthe helianthi</name>
    <dbReference type="NCBI Taxonomy" id="158607"/>
    <lineage>
        <taxon>Eukaryota</taxon>
        <taxon>Fungi</taxon>
        <taxon>Dikarya</taxon>
        <taxon>Ascomycota</taxon>
        <taxon>Pezizomycotina</taxon>
        <taxon>Sordariomycetes</taxon>
        <taxon>Sordariomycetidae</taxon>
        <taxon>Diaporthales</taxon>
        <taxon>Diaporthaceae</taxon>
        <taxon>Diaporthe</taxon>
    </lineage>
</organism>
<dbReference type="InterPro" id="IPR039743">
    <property type="entry name" value="6GAL/EXGAL"/>
</dbReference>
<protein>
    <submittedName>
        <fullName evidence="2">Endo-beta-1,6-galactanase</fullName>
    </submittedName>
</protein>
<dbReference type="EMBL" id="MAVT02001205">
    <property type="protein sequence ID" value="POS71659.1"/>
    <property type="molecule type" value="Genomic_DNA"/>
</dbReference>
<dbReference type="Proteomes" id="UP000094444">
    <property type="component" value="Unassembled WGS sequence"/>
</dbReference>
<dbReference type="InParanoid" id="A0A2P5HN27"/>
<keyword evidence="1" id="KW-0732">Signal</keyword>
<gene>
    <name evidence="2" type="ORF">DHEL01_v209947</name>
</gene>
<reference evidence="2" key="1">
    <citation type="submission" date="2017-09" db="EMBL/GenBank/DDBJ databases">
        <title>Polyketide synthases of a Diaporthe helianthi virulent isolate.</title>
        <authorList>
            <person name="Baroncelli R."/>
        </authorList>
    </citation>
    <scope>NUCLEOTIDE SEQUENCE [LARGE SCALE GENOMIC DNA]</scope>
    <source>
        <strain evidence="2">7/96</strain>
    </source>
</reference>
<comment type="caution">
    <text evidence="2">The sequence shown here is derived from an EMBL/GenBank/DDBJ whole genome shotgun (WGS) entry which is preliminary data.</text>
</comment>
<dbReference type="PANTHER" id="PTHR42767">
    <property type="entry name" value="ENDO-BETA-1,6-GALACTANASE"/>
    <property type="match status" value="1"/>
</dbReference>
<keyword evidence="3" id="KW-1185">Reference proteome</keyword>
<evidence type="ECO:0000256" key="1">
    <source>
        <dbReference type="SAM" id="SignalP"/>
    </source>
</evidence>
<feature type="chain" id="PRO_5015133691" evidence="1">
    <location>
        <begin position="18"/>
        <end position="482"/>
    </location>
</feature>
<proteinExistence type="predicted"/>
<dbReference type="STRING" id="158607.A0A2P5HN27"/>
<dbReference type="PANTHER" id="PTHR42767:SF1">
    <property type="entry name" value="ENDO-BETA-1,6-GALACTANASE-LIKE DOMAIN-CONTAINING PROTEIN"/>
    <property type="match status" value="1"/>
</dbReference>
<feature type="signal peptide" evidence="1">
    <location>
        <begin position="1"/>
        <end position="17"/>
    </location>
</feature>
<dbReference type="InterPro" id="IPR017853">
    <property type="entry name" value="GH"/>
</dbReference>
<dbReference type="AlphaFoldDB" id="A0A2P5HN27"/>
<evidence type="ECO:0000313" key="2">
    <source>
        <dbReference type="EMBL" id="POS71659.1"/>
    </source>
</evidence>
<sequence length="482" mass="52936">MHKGLLFAAVLGGLASADETWTVVAGSNWGTWEGWGVSLAWWAKAFGNNDDLAHLLFSLNYTIFGDSKIEPGLGLNIARYNAGACSNNTFEGSSMVVPSSMKESRQIDGFWWDWASKDPSSSSWNWDVDANQRAALVKAKANGANHFELFSNSPMWWMLHNRNPAGSDDGSSDNLQEWNQPDHALYLAQVAAHAKSSWGIDFESVEPFNEPIADWWKGKTGTQEGCHFSVGAQAATIPHMRSQLDAVGLTSVMVAASDENRYDQAVSTFKGLGQDAIEKIGRVNVHGYQQEKGDRSGLFALVTSASKKIWNSEYGENDATGYKLVANLILDFRWLRQTAWVYWQAVDGGGWGLINGDNDALTLGNMEQKYYALAQFSRHIREGMHMMDGGSDRAVAAYDAANSKLVIVAVNWGAPQNIDFDLSRFTTPGTDGQNIPKWSTALASGGAQYVSAPAEIKQNGTMFRSHFDTNQVQTFEISNVKI</sequence>
<dbReference type="OrthoDB" id="2012278at2759"/>
<dbReference type="SUPFAM" id="SSF51445">
    <property type="entry name" value="(Trans)glycosidases"/>
    <property type="match status" value="1"/>
</dbReference>